<dbReference type="AlphaFoldDB" id="S4NWF7"/>
<dbReference type="EMBL" id="GAIX01014680">
    <property type="protein sequence ID" value="JAA77880.1"/>
    <property type="molecule type" value="Transcribed_RNA"/>
</dbReference>
<proteinExistence type="predicted"/>
<organism evidence="1">
    <name type="scientific">Pararge aegeria</name>
    <name type="common">speckled wood butterfly</name>
    <dbReference type="NCBI Taxonomy" id="116150"/>
    <lineage>
        <taxon>Eukaryota</taxon>
        <taxon>Metazoa</taxon>
        <taxon>Ecdysozoa</taxon>
        <taxon>Arthropoda</taxon>
        <taxon>Hexapoda</taxon>
        <taxon>Insecta</taxon>
        <taxon>Pterygota</taxon>
        <taxon>Neoptera</taxon>
        <taxon>Endopterygota</taxon>
        <taxon>Lepidoptera</taxon>
        <taxon>Glossata</taxon>
        <taxon>Ditrysia</taxon>
        <taxon>Papilionoidea</taxon>
        <taxon>Nymphalidae</taxon>
        <taxon>Satyrinae</taxon>
        <taxon>Satyrini</taxon>
        <taxon>Parargina</taxon>
        <taxon>Pararge</taxon>
    </lineage>
</organism>
<sequence length="114" mass="12191">MWCLKPTNPRCSAVVLCPKILFRFETSLMGSRAFCDTCSSGEVLPPCLFLPQSIIVVILCSGVKGVVAGVITGARRLTPTPQVGGDRAARCRTSYFHALFSVALDVGDGFPLDI</sequence>
<accession>S4NWF7</accession>
<evidence type="ECO:0000313" key="1">
    <source>
        <dbReference type="EMBL" id="JAA77880.1"/>
    </source>
</evidence>
<protein>
    <submittedName>
        <fullName evidence="1">Uncharacterized protein</fullName>
    </submittedName>
</protein>
<reference evidence="1" key="1">
    <citation type="journal article" date="2013" name="BMC Genomics">
        <title>Unscrambling butterfly oogenesis.</title>
        <authorList>
            <person name="Carter J.M."/>
            <person name="Baker S.C."/>
            <person name="Pink R."/>
            <person name="Carter D.R."/>
            <person name="Collins A."/>
            <person name="Tomlin J."/>
            <person name="Gibbs M."/>
            <person name="Breuker C.J."/>
        </authorList>
    </citation>
    <scope>NUCLEOTIDE SEQUENCE</scope>
    <source>
        <tissue evidence="1">Ovary</tissue>
    </source>
</reference>
<feature type="non-terminal residue" evidence="1">
    <location>
        <position position="114"/>
    </location>
</feature>
<name>S4NWF7_9NEOP</name>
<reference evidence="1" key="2">
    <citation type="submission" date="2013-05" db="EMBL/GenBank/DDBJ databases">
        <authorList>
            <person name="Carter J.-M."/>
            <person name="Baker S.C."/>
            <person name="Pink R."/>
            <person name="Carter D.R.F."/>
            <person name="Collins A."/>
            <person name="Tomlin J."/>
            <person name="Gibbs M."/>
            <person name="Breuker C.J."/>
        </authorList>
    </citation>
    <scope>NUCLEOTIDE SEQUENCE</scope>
    <source>
        <tissue evidence="1">Ovary</tissue>
    </source>
</reference>